<keyword evidence="2" id="KW-1185">Reference proteome</keyword>
<organism evidence="1 2">
    <name type="scientific">Catharanthus roseus</name>
    <name type="common">Madagascar periwinkle</name>
    <name type="synonym">Vinca rosea</name>
    <dbReference type="NCBI Taxonomy" id="4058"/>
    <lineage>
        <taxon>Eukaryota</taxon>
        <taxon>Viridiplantae</taxon>
        <taxon>Streptophyta</taxon>
        <taxon>Embryophyta</taxon>
        <taxon>Tracheophyta</taxon>
        <taxon>Spermatophyta</taxon>
        <taxon>Magnoliopsida</taxon>
        <taxon>eudicotyledons</taxon>
        <taxon>Gunneridae</taxon>
        <taxon>Pentapetalae</taxon>
        <taxon>asterids</taxon>
        <taxon>lamiids</taxon>
        <taxon>Gentianales</taxon>
        <taxon>Apocynaceae</taxon>
        <taxon>Rauvolfioideae</taxon>
        <taxon>Vinceae</taxon>
        <taxon>Catharanthinae</taxon>
        <taxon>Catharanthus</taxon>
    </lineage>
</organism>
<dbReference type="EMBL" id="CM044704">
    <property type="protein sequence ID" value="KAI5666654.1"/>
    <property type="molecule type" value="Genomic_DNA"/>
</dbReference>
<protein>
    <submittedName>
        <fullName evidence="1">Uncharacterized protein</fullName>
    </submittedName>
</protein>
<proteinExistence type="predicted"/>
<reference evidence="2" key="1">
    <citation type="journal article" date="2023" name="Nat. Plants">
        <title>Single-cell RNA sequencing provides a high-resolution roadmap for understanding the multicellular compartmentation of specialized metabolism.</title>
        <authorList>
            <person name="Sun S."/>
            <person name="Shen X."/>
            <person name="Li Y."/>
            <person name="Li Y."/>
            <person name="Wang S."/>
            <person name="Li R."/>
            <person name="Zhang H."/>
            <person name="Shen G."/>
            <person name="Guo B."/>
            <person name="Wei J."/>
            <person name="Xu J."/>
            <person name="St-Pierre B."/>
            <person name="Chen S."/>
            <person name="Sun C."/>
        </authorList>
    </citation>
    <scope>NUCLEOTIDE SEQUENCE [LARGE SCALE GENOMIC DNA]</scope>
</reference>
<evidence type="ECO:0000313" key="2">
    <source>
        <dbReference type="Proteomes" id="UP001060085"/>
    </source>
</evidence>
<comment type="caution">
    <text evidence="1">The sequence shown here is derived from an EMBL/GenBank/DDBJ whole genome shotgun (WGS) entry which is preliminary data.</text>
</comment>
<dbReference type="Proteomes" id="UP001060085">
    <property type="component" value="Linkage Group LG04"/>
</dbReference>
<name>A0ACC0B1Y7_CATRO</name>
<gene>
    <name evidence="1" type="ORF">M9H77_16507</name>
</gene>
<evidence type="ECO:0000313" key="1">
    <source>
        <dbReference type="EMBL" id="KAI5666654.1"/>
    </source>
</evidence>
<sequence>MILAPSLRRVKSRKYFDYLIQTPYSPKFQALTLNYIILSKSSNPVNFYHGHQMFDESPQEDISHYNSLLFQCSRDNLYIDALNLFKLIHRSGSLNESSFSCAFKVCGCLFDDVVGKQVHSQCIKVGVLGDVSVGTSVLDMYMKTNNVGDGDRVFEEMGEKNVVSWTSLLAGYTRNGLADRAIGLVSLMQVEGVKPNPFTFSTVLGALADKGAVEKGVQVHTVIVKNGFESTTFVANSLINMYSKSGMVIEAKAVFDGLLSKNTVSWNGMISGLVTNGRDLEAVDLFYKMRLADVSLTESSFITIIKICVNLKELSFLRQLHSRVIRNGFKFDLSIKTALMVSYTKCREMDDAFKLFSDMHGVQNVVSWTALISGYLQNGEKEQSVHLFCQMRREGFSLNHFTYSSILAAHPILSLFQIHAEVIKTNYENSASVGTALLDAYVKIGNTKEAAKVFEVIEEKDIVAWSAMLAGYAQAEDTERAVTVFCKMLKEGVRPNEFSFSSVLNACNAPVAAAEQGKQFHACSIKSGFNNALCVSSALVTMYAKRGNIESANEVFKRQQERDLVSWNSMISGYAQHGYGRKALIVFEEMRREKVEMDSVTFIGVISACTHVGMVKEGQSYFDMMVKDLCIAPTMEIYSCMIDLYSRAGKLEQALALIDEMPFPPGETIWRTLLAASRDVSHSFSDRIYMKLEELGIRLKDAGYQPDSNYVLHDVEDEVKEVILSQHSERLAIAFGLIATPPGTQIQIVKNLRIYTTEFQKTMWGQIWFSLSNRVMKNKKCFYPLTTNNKNYCCVREKMKKRETLKENTISLHILVY</sequence>
<accession>A0ACC0B1Y7</accession>